<gene>
    <name evidence="2" type="ORF">B1B_18900</name>
</gene>
<dbReference type="InterPro" id="IPR003346">
    <property type="entry name" value="Transposase_20"/>
</dbReference>
<dbReference type="GO" id="GO:0004803">
    <property type="term" value="F:transposase activity"/>
    <property type="evidence" value="ECO:0007669"/>
    <property type="project" value="InterPro"/>
</dbReference>
<evidence type="ECO:0000313" key="2">
    <source>
        <dbReference type="EMBL" id="EQD28351.1"/>
    </source>
</evidence>
<protein>
    <submittedName>
        <fullName evidence="2">Transposase IS116/IS110/IS902 family protein</fullName>
    </submittedName>
</protein>
<dbReference type="EMBL" id="AUZY01012684">
    <property type="protein sequence ID" value="EQD28351.1"/>
    <property type="molecule type" value="Genomic_DNA"/>
</dbReference>
<comment type="caution">
    <text evidence="2">The sequence shown here is derived from an EMBL/GenBank/DDBJ whole genome shotgun (WGS) entry which is preliminary data.</text>
</comment>
<accession>T0XZS4</accession>
<dbReference type="Pfam" id="PF02371">
    <property type="entry name" value="Transposase_20"/>
    <property type="match status" value="1"/>
</dbReference>
<feature type="non-terminal residue" evidence="2">
    <location>
        <position position="1"/>
    </location>
</feature>
<proteinExistence type="predicted"/>
<dbReference type="GO" id="GO:0003677">
    <property type="term" value="F:DNA binding"/>
    <property type="evidence" value="ECO:0007669"/>
    <property type="project" value="InterPro"/>
</dbReference>
<dbReference type="PANTHER" id="PTHR33055">
    <property type="entry name" value="TRANSPOSASE FOR INSERTION SEQUENCE ELEMENT IS1111A"/>
    <property type="match status" value="1"/>
</dbReference>
<organism evidence="2">
    <name type="scientific">mine drainage metagenome</name>
    <dbReference type="NCBI Taxonomy" id="410659"/>
    <lineage>
        <taxon>unclassified sequences</taxon>
        <taxon>metagenomes</taxon>
        <taxon>ecological metagenomes</taxon>
    </lineage>
</organism>
<feature type="non-terminal residue" evidence="2">
    <location>
        <position position="187"/>
    </location>
</feature>
<name>T0XZS4_9ZZZZ</name>
<dbReference type="AlphaFoldDB" id="T0XZS4"/>
<reference evidence="2" key="1">
    <citation type="submission" date="2013-08" db="EMBL/GenBank/DDBJ databases">
        <authorList>
            <person name="Mendez C."/>
            <person name="Richter M."/>
            <person name="Ferrer M."/>
            <person name="Sanchez J."/>
        </authorList>
    </citation>
    <scope>NUCLEOTIDE SEQUENCE</scope>
</reference>
<reference evidence="2" key="2">
    <citation type="journal article" date="2014" name="ISME J.">
        <title>Microbial stratification in low pH oxic and suboxic macroscopic growths along an acid mine drainage.</title>
        <authorList>
            <person name="Mendez-Garcia C."/>
            <person name="Mesa V."/>
            <person name="Sprenger R.R."/>
            <person name="Richter M."/>
            <person name="Diez M.S."/>
            <person name="Solano J."/>
            <person name="Bargiela R."/>
            <person name="Golyshina O.V."/>
            <person name="Manteca A."/>
            <person name="Ramos J.L."/>
            <person name="Gallego J.R."/>
            <person name="Llorente I."/>
            <person name="Martins Dos Santos V.A."/>
            <person name="Jensen O.N."/>
            <person name="Pelaez A.I."/>
            <person name="Sanchez J."/>
            <person name="Ferrer M."/>
        </authorList>
    </citation>
    <scope>NUCLEOTIDE SEQUENCE</scope>
</reference>
<dbReference type="GO" id="GO:0006313">
    <property type="term" value="P:DNA transposition"/>
    <property type="evidence" value="ECO:0007669"/>
    <property type="project" value="InterPro"/>
</dbReference>
<feature type="domain" description="Transposase IS116/IS110/IS902 C-terminal" evidence="1">
    <location>
        <begin position="22"/>
        <end position="99"/>
    </location>
</feature>
<dbReference type="InterPro" id="IPR047650">
    <property type="entry name" value="Transpos_IS110"/>
</dbReference>
<evidence type="ECO:0000259" key="1">
    <source>
        <dbReference type="Pfam" id="PF02371"/>
    </source>
</evidence>
<sequence length="187" mass="21183">QHQVEILTDDLAKVGVDPEMVRILPSVPGIVYVLAVTTLAEVGGVQRFSNRKKFAAHGGLVPKNRDGGEKVGVHARLWHGNPRMKWAFSVAVQSLLKSKRGWFVVQFRRREKRLGRAKALMAVAHRLEFTVYGLWKTGRRYGEGSTALYERKRTPLARRAAKRTSLRSRAELLDRLIRRAAMPGRPH</sequence>